<sequence length="125" mass="13254">MKDMLVISPLPPAQQPGPAAPAARGGSVAPPQEGQGGKQVPEVPAAEPPEIDLSKVVEALNDHLQSVKRDILFSVNDTTGRTVITVLDSESKEVIREIPPESVRALAEYLHDQGMLDSVGVTEKV</sequence>
<dbReference type="PANTHER" id="PTHR37166:SF1">
    <property type="entry name" value="PROTEIN FLAG"/>
    <property type="match status" value="1"/>
</dbReference>
<dbReference type="EMBL" id="MVBK01000085">
    <property type="protein sequence ID" value="OOG22903.1"/>
    <property type="molecule type" value="Genomic_DNA"/>
</dbReference>
<dbReference type="RefSeq" id="WP_077279656.1">
    <property type="nucleotide sequence ID" value="NZ_MVBK01000085.1"/>
</dbReference>
<dbReference type="InterPro" id="IPR035924">
    <property type="entry name" value="FlaG-like_sf"/>
</dbReference>
<dbReference type="STRING" id="108003.B1C78_13330"/>
<evidence type="ECO:0000313" key="2">
    <source>
        <dbReference type="EMBL" id="OOG22903.1"/>
    </source>
</evidence>
<accession>A0A1V3ND82</accession>
<feature type="region of interest" description="Disordered" evidence="1">
    <location>
        <begin position="1"/>
        <end position="50"/>
    </location>
</feature>
<reference evidence="2 3" key="1">
    <citation type="submission" date="2017-02" db="EMBL/GenBank/DDBJ databases">
        <title>Genomic diversity within the haloalkaliphilic genus Thioalkalivibrio.</title>
        <authorList>
            <person name="Ahn A.-C."/>
            <person name="Meier-Kolthoff J."/>
            <person name="Overmars L."/>
            <person name="Richter M."/>
            <person name="Woyke T."/>
            <person name="Sorokin D.Y."/>
            <person name="Muyzer G."/>
        </authorList>
    </citation>
    <scope>NUCLEOTIDE SEQUENCE [LARGE SCALE GENOMIC DNA]</scope>
    <source>
        <strain evidence="2 3">ALJD</strain>
    </source>
</reference>
<dbReference type="AlphaFoldDB" id="A0A1V3ND82"/>
<evidence type="ECO:0000313" key="3">
    <source>
        <dbReference type="Proteomes" id="UP000189462"/>
    </source>
</evidence>
<dbReference type="Proteomes" id="UP000189462">
    <property type="component" value="Unassembled WGS sequence"/>
</dbReference>
<keyword evidence="2" id="KW-0282">Flagellum</keyword>
<dbReference type="SUPFAM" id="SSF160214">
    <property type="entry name" value="FlaG-like"/>
    <property type="match status" value="1"/>
</dbReference>
<organism evidence="2 3">
    <name type="scientific">Thioalkalivibrio denitrificans</name>
    <dbReference type="NCBI Taxonomy" id="108003"/>
    <lineage>
        <taxon>Bacteria</taxon>
        <taxon>Pseudomonadati</taxon>
        <taxon>Pseudomonadota</taxon>
        <taxon>Gammaproteobacteria</taxon>
        <taxon>Chromatiales</taxon>
        <taxon>Ectothiorhodospiraceae</taxon>
        <taxon>Thioalkalivibrio</taxon>
    </lineage>
</organism>
<dbReference type="InterPro" id="IPR005186">
    <property type="entry name" value="FlaG"/>
</dbReference>
<dbReference type="OrthoDB" id="5741693at2"/>
<dbReference type="Gene3D" id="3.30.160.170">
    <property type="entry name" value="FlaG-like"/>
    <property type="match status" value="1"/>
</dbReference>
<proteinExistence type="predicted"/>
<keyword evidence="2" id="KW-0966">Cell projection</keyword>
<comment type="caution">
    <text evidence="2">The sequence shown here is derived from an EMBL/GenBank/DDBJ whole genome shotgun (WGS) entry which is preliminary data.</text>
</comment>
<keyword evidence="2" id="KW-0969">Cilium</keyword>
<feature type="compositionally biased region" description="Pro residues" evidence="1">
    <location>
        <begin position="9"/>
        <end position="19"/>
    </location>
</feature>
<gene>
    <name evidence="2" type="ORF">B1C78_13330</name>
</gene>
<feature type="compositionally biased region" description="Low complexity" evidence="1">
    <location>
        <begin position="20"/>
        <end position="31"/>
    </location>
</feature>
<keyword evidence="3" id="KW-1185">Reference proteome</keyword>
<dbReference type="Pfam" id="PF03646">
    <property type="entry name" value="FlaG"/>
    <property type="match status" value="1"/>
</dbReference>
<evidence type="ECO:0000256" key="1">
    <source>
        <dbReference type="SAM" id="MobiDB-lite"/>
    </source>
</evidence>
<protein>
    <submittedName>
        <fullName evidence="2">Flagellar biosynthesis protein FlaG</fullName>
    </submittedName>
</protein>
<name>A0A1V3ND82_9GAMM</name>
<dbReference type="PANTHER" id="PTHR37166">
    <property type="entry name" value="PROTEIN FLAG"/>
    <property type="match status" value="1"/>
</dbReference>